<name>A0A9P0H456_NEZVI</name>
<dbReference type="Pfam" id="PF18005">
    <property type="entry name" value="eIF3m_C_helix"/>
    <property type="match status" value="1"/>
</dbReference>
<dbReference type="OrthoDB" id="10267031at2759"/>
<proteinExistence type="inferred from homology"/>
<evidence type="ECO:0000313" key="8">
    <source>
        <dbReference type="Proteomes" id="UP001152798"/>
    </source>
</evidence>
<comment type="function">
    <text evidence="5">Component of the eukaryotic translation initiation factor 3 (eIF-3) complex, which is involved in protein synthesis of a specialized repertoire of mRNAs and, together with other initiation factors, stimulates binding of mRNA and methionyl-tRNAi to the 40S ribosome. The eIF-3 complex specifically targets and initiates translation of a subset of mRNAs involved in cell proliferation.</text>
</comment>
<accession>A0A9P0H456</accession>
<dbReference type="GO" id="GO:0003743">
    <property type="term" value="F:translation initiation factor activity"/>
    <property type="evidence" value="ECO:0007669"/>
    <property type="project" value="UniProtKB-UniRule"/>
</dbReference>
<evidence type="ECO:0000256" key="4">
    <source>
        <dbReference type="ARBA" id="ARBA00022917"/>
    </source>
</evidence>
<dbReference type="Pfam" id="PF01399">
    <property type="entry name" value="PCI"/>
    <property type="match status" value="1"/>
</dbReference>
<dbReference type="PROSITE" id="PS50250">
    <property type="entry name" value="PCI"/>
    <property type="match status" value="1"/>
</dbReference>
<keyword evidence="8" id="KW-1185">Reference proteome</keyword>
<sequence>MLNVPAVFIDLTPEDQAVELLVYFKSLGADVSEDKSPKGIEDDLNQIINVCETCFKTNEAEVESVLNAIVSMLVVIPVNRAEQLILSFSKKLTKAKGQKLGQIALRVLWLLFQSLDEHCPIRYYVYYHLIQIAKQVEQVRAVFRGVDHLKQQFVASPPTTEQMQKLLRLLHQVLVASKESELAAKVMIELLSTYTTENASQAREDAQRCIVAALGDPETFLLDPLLSLKPVRCLEGELVHQLLTIFVSEKLTDYLKFYESNKQLVEVELGLDHERNLKKMRLLTFMQLAEGATEMSFSTITSELQIKEEEVEAFIIEVLKTKLVRARMDQAAKKVYIASTMHRTFGRPQWQQLRDTLHAWKSNLANVQEGMKAVVSAQMELAQQKIQ</sequence>
<gene>
    <name evidence="7" type="ORF">NEZAVI_LOCUS5702</name>
</gene>
<dbReference type="InterPro" id="IPR045237">
    <property type="entry name" value="COPS7/eIF3m"/>
</dbReference>
<evidence type="ECO:0000256" key="3">
    <source>
        <dbReference type="ARBA" id="ARBA00022540"/>
    </source>
</evidence>
<reference evidence="7" key="1">
    <citation type="submission" date="2022-01" db="EMBL/GenBank/DDBJ databases">
        <authorList>
            <person name="King R."/>
        </authorList>
    </citation>
    <scope>NUCLEOTIDE SEQUENCE</scope>
</reference>
<comment type="subunit">
    <text evidence="5">Component of the eukaryotic translation initiation factor 3 (eIF-3) complex.</text>
</comment>
<keyword evidence="3 5" id="KW-0396">Initiation factor</keyword>
<dbReference type="SMART" id="SM00088">
    <property type="entry name" value="PINT"/>
    <property type="match status" value="1"/>
</dbReference>
<dbReference type="InterPro" id="IPR040750">
    <property type="entry name" value="eIF3m_C_helix"/>
</dbReference>
<dbReference type="GO" id="GO:0001732">
    <property type="term" value="P:formation of cytoplasmic translation initiation complex"/>
    <property type="evidence" value="ECO:0007669"/>
    <property type="project" value="UniProtKB-UniRule"/>
</dbReference>
<evidence type="ECO:0000256" key="5">
    <source>
        <dbReference type="HAMAP-Rule" id="MF_03012"/>
    </source>
</evidence>
<dbReference type="GO" id="GO:0071541">
    <property type="term" value="C:eukaryotic translation initiation factor 3 complex, eIF3m"/>
    <property type="evidence" value="ECO:0007669"/>
    <property type="project" value="UniProtKB-UniRule"/>
</dbReference>
<dbReference type="InterPro" id="IPR000717">
    <property type="entry name" value="PCI_dom"/>
</dbReference>
<dbReference type="GO" id="GO:0033290">
    <property type="term" value="C:eukaryotic 48S preinitiation complex"/>
    <property type="evidence" value="ECO:0007669"/>
    <property type="project" value="UniProtKB-UniRule"/>
</dbReference>
<evidence type="ECO:0000256" key="2">
    <source>
        <dbReference type="ARBA" id="ARBA00022490"/>
    </source>
</evidence>
<comment type="similarity">
    <text evidence="1">Belongs to the CSN7/EIF3M family. CSN7 subfamily.</text>
</comment>
<organism evidence="7 8">
    <name type="scientific">Nezara viridula</name>
    <name type="common">Southern green stink bug</name>
    <name type="synonym">Cimex viridulus</name>
    <dbReference type="NCBI Taxonomy" id="85310"/>
    <lineage>
        <taxon>Eukaryota</taxon>
        <taxon>Metazoa</taxon>
        <taxon>Ecdysozoa</taxon>
        <taxon>Arthropoda</taxon>
        <taxon>Hexapoda</taxon>
        <taxon>Insecta</taxon>
        <taxon>Pterygota</taxon>
        <taxon>Neoptera</taxon>
        <taxon>Paraneoptera</taxon>
        <taxon>Hemiptera</taxon>
        <taxon>Heteroptera</taxon>
        <taxon>Panheteroptera</taxon>
        <taxon>Pentatomomorpha</taxon>
        <taxon>Pentatomoidea</taxon>
        <taxon>Pentatomidae</taxon>
        <taxon>Pentatominae</taxon>
        <taxon>Nezara</taxon>
    </lineage>
</organism>
<dbReference type="GO" id="GO:0016282">
    <property type="term" value="C:eukaryotic 43S preinitiation complex"/>
    <property type="evidence" value="ECO:0007669"/>
    <property type="project" value="UniProtKB-UniRule"/>
</dbReference>
<dbReference type="AlphaFoldDB" id="A0A9P0H456"/>
<evidence type="ECO:0000256" key="1">
    <source>
        <dbReference type="ARBA" id="ARBA00008482"/>
    </source>
</evidence>
<dbReference type="PANTHER" id="PTHR15350:SF2">
    <property type="entry name" value="EUKARYOTIC TRANSLATION INITIATION FACTOR 3 SUBUNIT M"/>
    <property type="match status" value="1"/>
</dbReference>
<evidence type="ECO:0000313" key="7">
    <source>
        <dbReference type="EMBL" id="CAH1395416.1"/>
    </source>
</evidence>
<evidence type="ECO:0000259" key="6">
    <source>
        <dbReference type="PROSITE" id="PS50250"/>
    </source>
</evidence>
<keyword evidence="4 5" id="KW-0648">Protein biosynthesis</keyword>
<dbReference type="PANTHER" id="PTHR15350">
    <property type="entry name" value="COP9 SIGNALOSOME COMPLEX SUBUNIT 7/DENDRITIC CELL PROTEIN GA17"/>
    <property type="match status" value="1"/>
</dbReference>
<protein>
    <recommendedName>
        <fullName evidence="5">Eukaryotic translation initiation factor 3 subunit M</fullName>
        <shortName evidence="5">eIF3m</shortName>
    </recommendedName>
</protein>
<dbReference type="HAMAP" id="MF_03012">
    <property type="entry name" value="eIF3m"/>
    <property type="match status" value="1"/>
</dbReference>
<feature type="domain" description="PCI" evidence="6">
    <location>
        <begin position="179"/>
        <end position="342"/>
    </location>
</feature>
<comment type="similarity">
    <text evidence="5">Belongs to the eIF-3 subunit M family.</text>
</comment>
<dbReference type="Proteomes" id="UP001152798">
    <property type="component" value="Chromosome 3"/>
</dbReference>
<comment type="subcellular location">
    <subcellularLocation>
        <location evidence="5">Cytoplasm</location>
    </subcellularLocation>
</comment>
<dbReference type="InterPro" id="IPR027528">
    <property type="entry name" value="eIF3m"/>
</dbReference>
<keyword evidence="2 5" id="KW-0963">Cytoplasm</keyword>
<dbReference type="EMBL" id="OV725079">
    <property type="protein sequence ID" value="CAH1395416.1"/>
    <property type="molecule type" value="Genomic_DNA"/>
</dbReference>